<name>A0ABQ8CZF1_BRANA</name>
<evidence type="ECO:0000256" key="1">
    <source>
        <dbReference type="SAM" id="MobiDB-lite"/>
    </source>
</evidence>
<keyword evidence="3" id="KW-1185">Reference proteome</keyword>
<feature type="compositionally biased region" description="Polar residues" evidence="1">
    <location>
        <begin position="55"/>
        <end position="64"/>
    </location>
</feature>
<organism evidence="2 3">
    <name type="scientific">Brassica napus</name>
    <name type="common">Rape</name>
    <dbReference type="NCBI Taxonomy" id="3708"/>
    <lineage>
        <taxon>Eukaryota</taxon>
        <taxon>Viridiplantae</taxon>
        <taxon>Streptophyta</taxon>
        <taxon>Embryophyta</taxon>
        <taxon>Tracheophyta</taxon>
        <taxon>Spermatophyta</taxon>
        <taxon>Magnoliopsida</taxon>
        <taxon>eudicotyledons</taxon>
        <taxon>Gunneridae</taxon>
        <taxon>Pentapetalae</taxon>
        <taxon>rosids</taxon>
        <taxon>malvids</taxon>
        <taxon>Brassicales</taxon>
        <taxon>Brassicaceae</taxon>
        <taxon>Brassiceae</taxon>
        <taxon>Brassica</taxon>
    </lineage>
</organism>
<feature type="region of interest" description="Disordered" evidence="1">
    <location>
        <begin position="1"/>
        <end position="25"/>
    </location>
</feature>
<protein>
    <submittedName>
        <fullName evidence="2">Uncharacterized protein</fullName>
    </submittedName>
</protein>
<sequence>MNELGTQSRKVEKTSKSTFPGSKSSFEITEYISASPCVERNSTEHGSDHFVTGPSGVNQKQKAR</sequence>
<feature type="compositionally biased region" description="Polar residues" evidence="1">
    <location>
        <begin position="16"/>
        <end position="25"/>
    </location>
</feature>
<comment type="caution">
    <text evidence="2">The sequence shown here is derived from an EMBL/GenBank/DDBJ whole genome shotgun (WGS) entry which is preliminary data.</text>
</comment>
<feature type="region of interest" description="Disordered" evidence="1">
    <location>
        <begin position="37"/>
        <end position="64"/>
    </location>
</feature>
<proteinExistence type="predicted"/>
<gene>
    <name evidence="2" type="ORF">HID58_021971</name>
</gene>
<evidence type="ECO:0000313" key="2">
    <source>
        <dbReference type="EMBL" id="KAH0921953.1"/>
    </source>
</evidence>
<accession>A0ABQ8CZF1</accession>
<dbReference type="EMBL" id="JAGKQM010000006">
    <property type="protein sequence ID" value="KAH0921953.1"/>
    <property type="molecule type" value="Genomic_DNA"/>
</dbReference>
<evidence type="ECO:0000313" key="3">
    <source>
        <dbReference type="Proteomes" id="UP000824890"/>
    </source>
</evidence>
<dbReference type="Proteomes" id="UP000824890">
    <property type="component" value="Unassembled WGS sequence"/>
</dbReference>
<reference evidence="2 3" key="1">
    <citation type="submission" date="2021-05" db="EMBL/GenBank/DDBJ databases">
        <title>Genome Assembly of Synthetic Allotetraploid Brassica napus Reveals Homoeologous Exchanges between Subgenomes.</title>
        <authorList>
            <person name="Davis J.T."/>
        </authorList>
    </citation>
    <scope>NUCLEOTIDE SEQUENCE [LARGE SCALE GENOMIC DNA]</scope>
    <source>
        <strain evidence="3">cv. Da-Ae</strain>
        <tissue evidence="2">Seedling</tissue>
    </source>
</reference>